<feature type="compositionally biased region" description="Low complexity" evidence="1">
    <location>
        <begin position="37"/>
        <end position="47"/>
    </location>
</feature>
<comment type="caution">
    <text evidence="2">The sequence shown here is derived from an EMBL/GenBank/DDBJ whole genome shotgun (WGS) entry which is preliminary data.</text>
</comment>
<evidence type="ECO:0000313" key="3">
    <source>
        <dbReference type="Proteomes" id="UP001612928"/>
    </source>
</evidence>
<name>A0ABW8A4J7_9ACTN</name>
<sequence length="74" mass="8338">MTGTLLVSVETLMLRTDADGRWAYRRTVTVPGSGESPDAAARRAAGVRADDPDPRRNGPRRRTWPRTRCDIWRS</sequence>
<feature type="region of interest" description="Disordered" evidence="1">
    <location>
        <begin position="29"/>
        <end position="74"/>
    </location>
</feature>
<organism evidence="2 3">
    <name type="scientific">Nonomuraea indica</name>
    <dbReference type="NCBI Taxonomy" id="1581193"/>
    <lineage>
        <taxon>Bacteria</taxon>
        <taxon>Bacillati</taxon>
        <taxon>Actinomycetota</taxon>
        <taxon>Actinomycetes</taxon>
        <taxon>Streptosporangiales</taxon>
        <taxon>Streptosporangiaceae</taxon>
        <taxon>Nonomuraea</taxon>
    </lineage>
</organism>
<evidence type="ECO:0000256" key="1">
    <source>
        <dbReference type="SAM" id="MobiDB-lite"/>
    </source>
</evidence>
<dbReference type="RefSeq" id="WP_397021628.1">
    <property type="nucleotide sequence ID" value="NZ_JBITMB010000004.1"/>
</dbReference>
<dbReference type="EMBL" id="JBITMB010000004">
    <property type="protein sequence ID" value="MFI7441695.1"/>
    <property type="molecule type" value="Genomic_DNA"/>
</dbReference>
<protein>
    <submittedName>
        <fullName evidence="2">Uncharacterized protein</fullName>
    </submittedName>
</protein>
<gene>
    <name evidence="2" type="ORF">ACIBP5_17195</name>
</gene>
<evidence type="ECO:0000313" key="2">
    <source>
        <dbReference type="EMBL" id="MFI7441695.1"/>
    </source>
</evidence>
<proteinExistence type="predicted"/>
<reference evidence="2 3" key="1">
    <citation type="submission" date="2024-10" db="EMBL/GenBank/DDBJ databases">
        <title>The Natural Products Discovery Center: Release of the First 8490 Sequenced Strains for Exploring Actinobacteria Biosynthetic Diversity.</title>
        <authorList>
            <person name="Kalkreuter E."/>
            <person name="Kautsar S.A."/>
            <person name="Yang D."/>
            <person name="Bader C.D."/>
            <person name="Teijaro C.N."/>
            <person name="Fluegel L."/>
            <person name="Davis C.M."/>
            <person name="Simpson J.R."/>
            <person name="Lauterbach L."/>
            <person name="Steele A.D."/>
            <person name="Gui C."/>
            <person name="Meng S."/>
            <person name="Li G."/>
            <person name="Viehrig K."/>
            <person name="Ye F."/>
            <person name="Su P."/>
            <person name="Kiefer A.F."/>
            <person name="Nichols A."/>
            <person name="Cepeda A.J."/>
            <person name="Yan W."/>
            <person name="Fan B."/>
            <person name="Jiang Y."/>
            <person name="Adhikari A."/>
            <person name="Zheng C.-J."/>
            <person name="Schuster L."/>
            <person name="Cowan T.M."/>
            <person name="Smanski M.J."/>
            <person name="Chevrette M.G."/>
            <person name="De Carvalho L.P.S."/>
            <person name="Shen B."/>
        </authorList>
    </citation>
    <scope>NUCLEOTIDE SEQUENCE [LARGE SCALE GENOMIC DNA]</scope>
    <source>
        <strain evidence="2 3">NPDC049503</strain>
    </source>
</reference>
<keyword evidence="3" id="KW-1185">Reference proteome</keyword>
<accession>A0ABW8A4J7</accession>
<dbReference type="Proteomes" id="UP001612928">
    <property type="component" value="Unassembled WGS sequence"/>
</dbReference>